<reference evidence="1 2" key="1">
    <citation type="journal article" date="2023" name="ACS Omega">
        <title>Identification of the Neoaspergillic Acid Biosynthesis Gene Cluster by Establishing an In Vitro CRISPR-Ribonucleoprotein Genetic System in Aspergillus melleus.</title>
        <authorList>
            <person name="Yuan B."/>
            <person name="Grau M.F."/>
            <person name="Murata R.M."/>
            <person name="Torok T."/>
            <person name="Venkateswaran K."/>
            <person name="Stajich J.E."/>
            <person name="Wang C.C.C."/>
        </authorList>
    </citation>
    <scope>NUCLEOTIDE SEQUENCE [LARGE SCALE GENOMIC DNA]</scope>
    <source>
        <strain evidence="1 2">IMV 1140</strain>
    </source>
</reference>
<name>A0ACC3BB91_9EURO</name>
<keyword evidence="2" id="KW-1185">Reference proteome</keyword>
<proteinExistence type="predicted"/>
<dbReference type="EMBL" id="JAOPJF010000010">
    <property type="protein sequence ID" value="KAK1147943.1"/>
    <property type="molecule type" value="Genomic_DNA"/>
</dbReference>
<accession>A0ACC3BB91</accession>
<sequence>MPQTGKDGKKVIDIEHWALKEGNGACISFKPPGNLKVGNVICYGSCTATIDGLPYPSGTLFHITQDAGSYAEFAVEAGKTQVSPCTGTPRRINQWHKEAD</sequence>
<dbReference type="Proteomes" id="UP001177260">
    <property type="component" value="Unassembled WGS sequence"/>
</dbReference>
<gene>
    <name evidence="1" type="ORF">N8T08_000459</name>
</gene>
<protein>
    <submittedName>
        <fullName evidence="1">Uncharacterized protein</fullName>
    </submittedName>
</protein>
<evidence type="ECO:0000313" key="2">
    <source>
        <dbReference type="Proteomes" id="UP001177260"/>
    </source>
</evidence>
<evidence type="ECO:0000313" key="1">
    <source>
        <dbReference type="EMBL" id="KAK1147943.1"/>
    </source>
</evidence>
<comment type="caution">
    <text evidence="1">The sequence shown here is derived from an EMBL/GenBank/DDBJ whole genome shotgun (WGS) entry which is preliminary data.</text>
</comment>
<organism evidence="1 2">
    <name type="scientific">Aspergillus melleus</name>
    <dbReference type="NCBI Taxonomy" id="138277"/>
    <lineage>
        <taxon>Eukaryota</taxon>
        <taxon>Fungi</taxon>
        <taxon>Dikarya</taxon>
        <taxon>Ascomycota</taxon>
        <taxon>Pezizomycotina</taxon>
        <taxon>Eurotiomycetes</taxon>
        <taxon>Eurotiomycetidae</taxon>
        <taxon>Eurotiales</taxon>
        <taxon>Aspergillaceae</taxon>
        <taxon>Aspergillus</taxon>
        <taxon>Aspergillus subgen. Circumdati</taxon>
    </lineage>
</organism>